<protein>
    <submittedName>
        <fullName evidence="4">Methyltransferase domain-containing protein</fullName>
    </submittedName>
</protein>
<keyword evidence="2 4" id="KW-0808">Transferase</keyword>
<dbReference type="RefSeq" id="WP_177226544.1">
    <property type="nucleotide sequence ID" value="NZ_FNOK01000016.1"/>
</dbReference>
<feature type="domain" description="Methyltransferase" evidence="3">
    <location>
        <begin position="31"/>
        <end position="120"/>
    </location>
</feature>
<dbReference type="Pfam" id="PF13649">
    <property type="entry name" value="Methyltransf_25"/>
    <property type="match status" value="1"/>
</dbReference>
<dbReference type="STRING" id="418495.SAMN05216215_101616"/>
<name>A0A1H3F2U4_9PSEU</name>
<dbReference type="SUPFAM" id="SSF53335">
    <property type="entry name" value="S-adenosyl-L-methionine-dependent methyltransferases"/>
    <property type="match status" value="1"/>
</dbReference>
<dbReference type="InterPro" id="IPR029063">
    <property type="entry name" value="SAM-dependent_MTases_sf"/>
</dbReference>
<reference evidence="5" key="1">
    <citation type="submission" date="2016-10" db="EMBL/GenBank/DDBJ databases">
        <authorList>
            <person name="Varghese N."/>
            <person name="Submissions S."/>
        </authorList>
    </citation>
    <scope>NUCLEOTIDE SEQUENCE [LARGE SCALE GENOMIC DNA]</scope>
    <source>
        <strain evidence="5">CGMCC 4.3530</strain>
    </source>
</reference>
<dbReference type="EMBL" id="FNOK01000016">
    <property type="protein sequence ID" value="SDX84524.1"/>
    <property type="molecule type" value="Genomic_DNA"/>
</dbReference>
<organism evidence="4 5">
    <name type="scientific">Saccharopolyspora shandongensis</name>
    <dbReference type="NCBI Taxonomy" id="418495"/>
    <lineage>
        <taxon>Bacteria</taxon>
        <taxon>Bacillati</taxon>
        <taxon>Actinomycetota</taxon>
        <taxon>Actinomycetes</taxon>
        <taxon>Pseudonocardiales</taxon>
        <taxon>Pseudonocardiaceae</taxon>
        <taxon>Saccharopolyspora</taxon>
    </lineage>
</organism>
<dbReference type="GO" id="GO:0008168">
    <property type="term" value="F:methyltransferase activity"/>
    <property type="evidence" value="ECO:0007669"/>
    <property type="project" value="UniProtKB-KW"/>
</dbReference>
<dbReference type="GO" id="GO:0032259">
    <property type="term" value="P:methylation"/>
    <property type="evidence" value="ECO:0007669"/>
    <property type="project" value="UniProtKB-KW"/>
</dbReference>
<evidence type="ECO:0000256" key="1">
    <source>
        <dbReference type="ARBA" id="ARBA00022603"/>
    </source>
</evidence>
<dbReference type="PANTHER" id="PTHR43861">
    <property type="entry name" value="TRANS-ACONITATE 2-METHYLTRANSFERASE-RELATED"/>
    <property type="match status" value="1"/>
</dbReference>
<evidence type="ECO:0000256" key="2">
    <source>
        <dbReference type="ARBA" id="ARBA00022679"/>
    </source>
</evidence>
<evidence type="ECO:0000313" key="4">
    <source>
        <dbReference type="EMBL" id="SDX84524.1"/>
    </source>
</evidence>
<sequence length="210" mass="22955">MFQLPRALLWDHNAHFHPWLLRQVPQRCSRVLDVGCGTGALVRRLVERADFVDGLDVSAEMIDQASARTSATNVRWLRGDVLDADLHPEGYDAVTAVSSLHHMPLRPGLTRLASLLRPGGVLAVIGLYREESAADFAMAAASFPANAAVGAYLATRGRAGKPHDEGMPVQDANATFAEIRDAAGEVLPGAQVRRHLFWRHSLLWRKPGGR</sequence>
<dbReference type="InterPro" id="IPR041698">
    <property type="entry name" value="Methyltransf_25"/>
</dbReference>
<keyword evidence="5" id="KW-1185">Reference proteome</keyword>
<proteinExistence type="predicted"/>
<accession>A0A1H3F2U4</accession>
<keyword evidence="1 4" id="KW-0489">Methyltransferase</keyword>
<dbReference type="AlphaFoldDB" id="A0A1H3F2U4"/>
<evidence type="ECO:0000259" key="3">
    <source>
        <dbReference type="Pfam" id="PF13649"/>
    </source>
</evidence>
<dbReference type="Proteomes" id="UP000199529">
    <property type="component" value="Unassembled WGS sequence"/>
</dbReference>
<evidence type="ECO:0000313" key="5">
    <source>
        <dbReference type="Proteomes" id="UP000199529"/>
    </source>
</evidence>
<dbReference type="CDD" id="cd02440">
    <property type="entry name" value="AdoMet_MTases"/>
    <property type="match status" value="1"/>
</dbReference>
<dbReference type="PANTHER" id="PTHR43861:SF1">
    <property type="entry name" value="TRANS-ACONITATE 2-METHYLTRANSFERASE"/>
    <property type="match status" value="1"/>
</dbReference>
<dbReference type="Gene3D" id="3.40.50.150">
    <property type="entry name" value="Vaccinia Virus protein VP39"/>
    <property type="match status" value="1"/>
</dbReference>
<gene>
    <name evidence="4" type="ORF">SAMN05216215_101616</name>
</gene>